<feature type="transmembrane region" description="Helical" evidence="1">
    <location>
        <begin position="80"/>
        <end position="98"/>
    </location>
</feature>
<feature type="transmembrane region" description="Helical" evidence="1">
    <location>
        <begin position="12"/>
        <end position="33"/>
    </location>
</feature>
<dbReference type="InterPro" id="IPR009476">
    <property type="entry name" value="DUF1097"/>
</dbReference>
<keyword evidence="1" id="KW-0472">Membrane</keyword>
<dbReference type="EMBL" id="NSIT01000022">
    <property type="protein sequence ID" value="PJE80315.1"/>
    <property type="molecule type" value="Genomic_DNA"/>
</dbReference>
<feature type="transmembrane region" description="Helical" evidence="1">
    <location>
        <begin position="118"/>
        <end position="136"/>
    </location>
</feature>
<dbReference type="AlphaFoldDB" id="A0A2H9TAM9"/>
<evidence type="ECO:0000256" key="1">
    <source>
        <dbReference type="SAM" id="Phobius"/>
    </source>
</evidence>
<evidence type="ECO:0000313" key="2">
    <source>
        <dbReference type="EMBL" id="PJE80315.1"/>
    </source>
</evidence>
<feature type="transmembrane region" description="Helical" evidence="1">
    <location>
        <begin position="53"/>
        <end position="73"/>
    </location>
</feature>
<comment type="caution">
    <text evidence="2">The sequence shown here is derived from an EMBL/GenBank/DDBJ whole genome shotgun (WGS) entry which is preliminary data.</text>
</comment>
<reference evidence="2" key="1">
    <citation type="journal article" date="2017" name="Appl. Environ. Microbiol.">
        <title>Molecular characterization of an Endozoicomonas-like organism causing infection in king scallop Pecten maximus L.</title>
        <authorList>
            <person name="Cano I."/>
            <person name="van Aerle R."/>
            <person name="Ross S."/>
            <person name="Verner-Jeffreys D.W."/>
            <person name="Paley R.K."/>
            <person name="Rimmer G."/>
            <person name="Ryder D."/>
            <person name="Hooper P."/>
            <person name="Stone D."/>
            <person name="Feist S.W."/>
        </authorList>
    </citation>
    <scope>NUCLEOTIDE SEQUENCE</scope>
</reference>
<proteinExistence type="predicted"/>
<keyword evidence="1" id="KW-1133">Transmembrane helix</keyword>
<name>A0A2H9TAM9_9ZZZZ</name>
<dbReference type="Pfam" id="PF06496">
    <property type="entry name" value="DUF1097"/>
    <property type="match status" value="1"/>
</dbReference>
<accession>A0A2H9TAM9</accession>
<keyword evidence="1" id="KW-0812">Transmembrane</keyword>
<gene>
    <name evidence="2" type="primary">ycdZ</name>
    <name evidence="2" type="ORF">CI610_00694</name>
</gene>
<protein>
    <submittedName>
        <fullName evidence="2">Inner membrane protein YcdZ</fullName>
    </submittedName>
</protein>
<organism evidence="2">
    <name type="scientific">invertebrate metagenome</name>
    <dbReference type="NCBI Taxonomy" id="1711999"/>
    <lineage>
        <taxon>unclassified sequences</taxon>
        <taxon>metagenomes</taxon>
        <taxon>organismal metagenomes</taxon>
    </lineage>
</organism>
<sequence length="149" mass="15889">MSPLLSVSITTGIFSGIWVWMADSLSLLSWAGFLGCTGYFASKGDIKSLIQTISANLAGVGWAIVIASSASFISGTMGNYLMVTLVAFLMCIQARYPLLSYIPGTFIGACSTFAADGQWQPVIPSLILGAVIGFLMKQSGRWLHYSTSR</sequence>